<keyword evidence="3" id="KW-0862">Zinc</keyword>
<keyword evidence="1" id="KW-0479">Metal-binding</keyword>
<keyword evidence="7" id="KW-1185">Reference proteome</keyword>
<evidence type="ECO:0000256" key="4">
    <source>
        <dbReference type="PROSITE-ProRule" id="PRU00146"/>
    </source>
</evidence>
<dbReference type="InterPro" id="IPR013083">
    <property type="entry name" value="Znf_RING/FYVE/PHD"/>
</dbReference>
<dbReference type="InterPro" id="IPR011011">
    <property type="entry name" value="Znf_FYVE_PHD"/>
</dbReference>
<evidence type="ECO:0000256" key="3">
    <source>
        <dbReference type="ARBA" id="ARBA00022833"/>
    </source>
</evidence>
<reference evidence="6" key="2">
    <citation type="journal article" date="2023" name="Science">
        <title>Genomic signatures of disease resistance in endangered staghorn corals.</title>
        <authorList>
            <person name="Vollmer S.V."/>
            <person name="Selwyn J.D."/>
            <person name="Despard B.A."/>
            <person name="Roesel C.L."/>
        </authorList>
    </citation>
    <scope>NUCLEOTIDE SEQUENCE</scope>
    <source>
        <strain evidence="6">K2</strain>
    </source>
</reference>
<proteinExistence type="predicted"/>
<evidence type="ECO:0000256" key="2">
    <source>
        <dbReference type="ARBA" id="ARBA00022771"/>
    </source>
</evidence>
<dbReference type="GO" id="GO:0008270">
    <property type="term" value="F:zinc ion binding"/>
    <property type="evidence" value="ECO:0007669"/>
    <property type="project" value="UniProtKB-KW"/>
</dbReference>
<organism evidence="6 7">
    <name type="scientific">Acropora cervicornis</name>
    <name type="common">Staghorn coral</name>
    <dbReference type="NCBI Taxonomy" id="6130"/>
    <lineage>
        <taxon>Eukaryota</taxon>
        <taxon>Metazoa</taxon>
        <taxon>Cnidaria</taxon>
        <taxon>Anthozoa</taxon>
        <taxon>Hexacorallia</taxon>
        <taxon>Scleractinia</taxon>
        <taxon>Astrocoeniina</taxon>
        <taxon>Acroporidae</taxon>
        <taxon>Acropora</taxon>
    </lineage>
</organism>
<dbReference type="Pfam" id="PF00628">
    <property type="entry name" value="PHD"/>
    <property type="match status" value="1"/>
</dbReference>
<dbReference type="Gene3D" id="3.30.40.10">
    <property type="entry name" value="Zinc/RING finger domain, C3HC4 (zinc finger)"/>
    <property type="match status" value="1"/>
</dbReference>
<dbReference type="Proteomes" id="UP001249851">
    <property type="component" value="Unassembled WGS sequence"/>
</dbReference>
<evidence type="ECO:0000259" key="5">
    <source>
        <dbReference type="PROSITE" id="PS50016"/>
    </source>
</evidence>
<evidence type="ECO:0000313" key="6">
    <source>
        <dbReference type="EMBL" id="KAK2572411.1"/>
    </source>
</evidence>
<dbReference type="InterPro" id="IPR019786">
    <property type="entry name" value="Zinc_finger_PHD-type_CS"/>
</dbReference>
<dbReference type="PROSITE" id="PS50016">
    <property type="entry name" value="ZF_PHD_2"/>
    <property type="match status" value="1"/>
</dbReference>
<gene>
    <name evidence="6" type="ORF">P5673_002652</name>
</gene>
<name>A0AAD9R3K9_ACRCE</name>
<protein>
    <recommendedName>
        <fullName evidence="5">PHD-type domain-containing protein</fullName>
    </recommendedName>
</protein>
<accession>A0AAD9R3K9</accession>
<comment type="caution">
    <text evidence="6">The sequence shown here is derived from an EMBL/GenBank/DDBJ whole genome shotgun (WGS) entry which is preliminary data.</text>
</comment>
<reference evidence="6" key="1">
    <citation type="journal article" date="2023" name="G3 (Bethesda)">
        <title>Whole genome assembly and annotation of the endangered Caribbean coral Acropora cervicornis.</title>
        <authorList>
            <person name="Selwyn J.D."/>
            <person name="Vollmer S.V."/>
        </authorList>
    </citation>
    <scope>NUCLEOTIDE SEQUENCE</scope>
    <source>
        <strain evidence="6">K2</strain>
    </source>
</reference>
<sequence>MEEFYCVSCSEIVTTRQEALLCDGCERWQHRRCGTGITRETYRRAVREGVEIPWKCLFCKDEEPLPIAESTMIDTELFNSIVASVKLKRNNLVHLPPKKS</sequence>
<dbReference type="InterPro" id="IPR019787">
    <property type="entry name" value="Znf_PHD-finger"/>
</dbReference>
<evidence type="ECO:0000256" key="1">
    <source>
        <dbReference type="ARBA" id="ARBA00022723"/>
    </source>
</evidence>
<keyword evidence="2 4" id="KW-0863">Zinc-finger</keyword>
<dbReference type="PROSITE" id="PS01359">
    <property type="entry name" value="ZF_PHD_1"/>
    <property type="match status" value="1"/>
</dbReference>
<feature type="domain" description="PHD-type" evidence="5">
    <location>
        <begin position="3"/>
        <end position="62"/>
    </location>
</feature>
<dbReference type="AlphaFoldDB" id="A0AAD9R3K9"/>
<dbReference type="SUPFAM" id="SSF57903">
    <property type="entry name" value="FYVE/PHD zinc finger"/>
    <property type="match status" value="1"/>
</dbReference>
<evidence type="ECO:0000313" key="7">
    <source>
        <dbReference type="Proteomes" id="UP001249851"/>
    </source>
</evidence>
<dbReference type="EMBL" id="JARQWQ010000004">
    <property type="protein sequence ID" value="KAK2572411.1"/>
    <property type="molecule type" value="Genomic_DNA"/>
</dbReference>